<keyword evidence="3" id="KW-0326">Glycosidase</keyword>
<dbReference type="GO" id="GO:0005829">
    <property type="term" value="C:cytosol"/>
    <property type="evidence" value="ECO:0007669"/>
    <property type="project" value="TreeGrafter"/>
</dbReference>
<reference evidence="6" key="1">
    <citation type="submission" date="2015-02" db="EMBL/GenBank/DDBJ databases">
        <authorList>
            <person name="Gon?alves P."/>
        </authorList>
    </citation>
    <scope>NUCLEOTIDE SEQUENCE [LARGE SCALE GENOMIC DNA]</scope>
</reference>
<dbReference type="PROSITE" id="PS01247">
    <property type="entry name" value="IUNH"/>
    <property type="match status" value="1"/>
</dbReference>
<comment type="similarity">
    <text evidence="1">Belongs to the IUNH family.</text>
</comment>
<evidence type="ECO:0000313" key="6">
    <source>
        <dbReference type="Proteomes" id="UP000243876"/>
    </source>
</evidence>
<name>A0A0D6EFT2_SPOSA</name>
<dbReference type="InterPro" id="IPR015910">
    <property type="entry name" value="I/U_nuclsd_hydro_CS"/>
</dbReference>
<dbReference type="EMBL" id="CENE01000001">
    <property type="protein sequence ID" value="CEQ38872.1"/>
    <property type="molecule type" value="Genomic_DNA"/>
</dbReference>
<organism evidence="5 6">
    <name type="scientific">Sporidiobolus salmonicolor</name>
    <name type="common">Yeast-like fungus</name>
    <name type="synonym">Sporobolomyces salmonicolor</name>
    <dbReference type="NCBI Taxonomy" id="5005"/>
    <lineage>
        <taxon>Eukaryota</taxon>
        <taxon>Fungi</taxon>
        <taxon>Dikarya</taxon>
        <taxon>Basidiomycota</taxon>
        <taxon>Pucciniomycotina</taxon>
        <taxon>Microbotryomycetes</taxon>
        <taxon>Sporidiobolales</taxon>
        <taxon>Sporidiobolaceae</taxon>
        <taxon>Sporobolomyces</taxon>
    </lineage>
</organism>
<proteinExistence type="inferred from homology"/>
<dbReference type="InterPro" id="IPR036452">
    <property type="entry name" value="Ribo_hydro-like"/>
</dbReference>
<gene>
    <name evidence="5" type="primary">SPOSA6832_00338</name>
</gene>
<feature type="domain" description="Inosine/uridine-preferring nucleoside hydrolase" evidence="4">
    <location>
        <begin position="229"/>
        <end position="394"/>
    </location>
</feature>
<dbReference type="Gene3D" id="3.90.245.10">
    <property type="entry name" value="Ribonucleoside hydrolase-like"/>
    <property type="match status" value="1"/>
</dbReference>
<dbReference type="GO" id="GO:0008477">
    <property type="term" value="F:purine nucleosidase activity"/>
    <property type="evidence" value="ECO:0007669"/>
    <property type="project" value="TreeGrafter"/>
</dbReference>
<dbReference type="SUPFAM" id="SSF53590">
    <property type="entry name" value="Nucleoside hydrolase"/>
    <property type="match status" value="1"/>
</dbReference>
<evidence type="ECO:0000256" key="2">
    <source>
        <dbReference type="ARBA" id="ARBA00022801"/>
    </source>
</evidence>
<dbReference type="InterPro" id="IPR001910">
    <property type="entry name" value="Inosine/uridine_hydrolase_dom"/>
</dbReference>
<keyword evidence="2" id="KW-0378">Hydrolase</keyword>
<dbReference type="GO" id="GO:0006152">
    <property type="term" value="P:purine nucleoside catabolic process"/>
    <property type="evidence" value="ECO:0007669"/>
    <property type="project" value="TreeGrafter"/>
</dbReference>
<dbReference type="InterPro" id="IPR023186">
    <property type="entry name" value="IUNH"/>
</dbReference>
<dbReference type="AlphaFoldDB" id="A0A0D6EFT2"/>
<accession>A0A0D6EFT2</accession>
<protein>
    <submittedName>
        <fullName evidence="5">SPOSA6832_00338-mRNA-1:cds</fullName>
    </submittedName>
</protein>
<sequence>MVPVPVWLDCDPGHDDAIAILLSLHLNEINLLGISTVHGNASLKDTTREALLAVGSLRPISPGSSVAVNAIRCLLSFGSPEQAAKVPVYSGATKPLLRYVKHDAEIHGDDGLGGVEGLLSAQDPTVQAKLAETKGKNAVLAMAHATRSLQDGQQIAIVATGTLTNVALFVTMFPELVREKVSQIVLMGGAEGRGNRSPTAGESALRRLKVEYSRLALPQNSTSYAIRRQAAAIVFDAEVKVVMVPLNVTHTALFRTSDHDALLVPPSALPELTSAVAASPSRAHTPLRHSLSTLLMFFASTYASVFDFQDGPPIHDALCIAYLAKPELFRGKRYRVDVELDGKWTAGTTSVDLWDYRKDELTEWKKDPESRESWGKFGKNVFVLMELDVPAFWATFQECVDSADKVSPLNNVKQ</sequence>
<dbReference type="GO" id="GO:0045437">
    <property type="term" value="F:uridine nucleosidase activity"/>
    <property type="evidence" value="ECO:0007669"/>
    <property type="project" value="UniProtKB-ARBA"/>
</dbReference>
<dbReference type="PANTHER" id="PTHR12304:SF4">
    <property type="entry name" value="URIDINE NUCLEOSIDASE"/>
    <property type="match status" value="1"/>
</dbReference>
<evidence type="ECO:0000256" key="1">
    <source>
        <dbReference type="ARBA" id="ARBA00009176"/>
    </source>
</evidence>
<evidence type="ECO:0000313" key="5">
    <source>
        <dbReference type="EMBL" id="CEQ38872.1"/>
    </source>
</evidence>
<dbReference type="Proteomes" id="UP000243876">
    <property type="component" value="Unassembled WGS sequence"/>
</dbReference>
<feature type="domain" description="Inosine/uridine-preferring nucleoside hydrolase" evidence="4">
    <location>
        <begin position="6"/>
        <end position="200"/>
    </location>
</feature>
<dbReference type="Pfam" id="PF01156">
    <property type="entry name" value="IU_nuc_hydro"/>
    <property type="match status" value="2"/>
</dbReference>
<dbReference type="PANTHER" id="PTHR12304">
    <property type="entry name" value="INOSINE-URIDINE PREFERRING NUCLEOSIDE HYDROLASE"/>
    <property type="match status" value="1"/>
</dbReference>
<evidence type="ECO:0000256" key="3">
    <source>
        <dbReference type="ARBA" id="ARBA00023295"/>
    </source>
</evidence>
<evidence type="ECO:0000259" key="4">
    <source>
        <dbReference type="Pfam" id="PF01156"/>
    </source>
</evidence>
<keyword evidence="6" id="KW-1185">Reference proteome</keyword>
<dbReference type="OrthoDB" id="432381at2759"/>